<keyword evidence="2" id="KW-0808">Transferase</keyword>
<dbReference type="EMBL" id="SLZR01000019">
    <property type="protein sequence ID" value="TCS37639.1"/>
    <property type="molecule type" value="Genomic_DNA"/>
</dbReference>
<keyword evidence="3" id="KW-1185">Reference proteome</keyword>
<name>A0A4R3I1B1_9GAMM</name>
<protein>
    <submittedName>
        <fullName evidence="2">Glycosyltransferase involved in cell wall biosynthesis</fullName>
    </submittedName>
</protein>
<gene>
    <name evidence="2" type="ORF">BCF53_11961</name>
</gene>
<feature type="domain" description="Glycosyltransferase 2-like" evidence="1">
    <location>
        <begin position="11"/>
        <end position="116"/>
    </location>
</feature>
<dbReference type="PANTHER" id="PTHR43685:SF3">
    <property type="entry name" value="SLR2126 PROTEIN"/>
    <property type="match status" value="1"/>
</dbReference>
<evidence type="ECO:0000259" key="1">
    <source>
        <dbReference type="Pfam" id="PF00535"/>
    </source>
</evidence>
<dbReference type="AlphaFoldDB" id="A0A4R3I1B1"/>
<accession>A0A4R3I1B1</accession>
<evidence type="ECO:0000313" key="3">
    <source>
        <dbReference type="Proteomes" id="UP000295793"/>
    </source>
</evidence>
<dbReference type="Proteomes" id="UP000295793">
    <property type="component" value="Unassembled WGS sequence"/>
</dbReference>
<reference evidence="2 3" key="1">
    <citation type="submission" date="2019-03" db="EMBL/GenBank/DDBJ databases">
        <title>Genomic Encyclopedia of Archaeal and Bacterial Type Strains, Phase II (KMG-II): from individual species to whole genera.</title>
        <authorList>
            <person name="Goeker M."/>
        </authorList>
    </citation>
    <scope>NUCLEOTIDE SEQUENCE [LARGE SCALE GENOMIC DNA]</scope>
    <source>
        <strain evidence="2 3">DSM 15388</strain>
    </source>
</reference>
<dbReference type="RefSeq" id="WP_132703381.1">
    <property type="nucleotide sequence ID" value="NZ_SLZR01000019.1"/>
</dbReference>
<evidence type="ECO:0000313" key="2">
    <source>
        <dbReference type="EMBL" id="TCS37639.1"/>
    </source>
</evidence>
<dbReference type="InterPro" id="IPR050834">
    <property type="entry name" value="Glycosyltransf_2"/>
</dbReference>
<dbReference type="Gene3D" id="3.90.550.10">
    <property type="entry name" value="Spore Coat Polysaccharide Biosynthesis Protein SpsA, Chain A"/>
    <property type="match status" value="1"/>
</dbReference>
<dbReference type="InterPro" id="IPR029044">
    <property type="entry name" value="Nucleotide-diphossugar_trans"/>
</dbReference>
<dbReference type="GO" id="GO:0016740">
    <property type="term" value="F:transferase activity"/>
    <property type="evidence" value="ECO:0007669"/>
    <property type="project" value="UniProtKB-KW"/>
</dbReference>
<dbReference type="PANTHER" id="PTHR43685">
    <property type="entry name" value="GLYCOSYLTRANSFERASE"/>
    <property type="match status" value="1"/>
</dbReference>
<dbReference type="OrthoDB" id="9801954at2"/>
<proteinExistence type="predicted"/>
<comment type="caution">
    <text evidence="2">The sequence shown here is derived from an EMBL/GenBank/DDBJ whole genome shotgun (WGS) entry which is preliminary data.</text>
</comment>
<dbReference type="InterPro" id="IPR001173">
    <property type="entry name" value="Glyco_trans_2-like"/>
</dbReference>
<dbReference type="CDD" id="cd06420">
    <property type="entry name" value="GT2_Chondriotin_Pol_N"/>
    <property type="match status" value="1"/>
</dbReference>
<dbReference type="SUPFAM" id="SSF53448">
    <property type="entry name" value="Nucleotide-diphospho-sugar transferases"/>
    <property type="match status" value="1"/>
</dbReference>
<sequence>MSNEKPESIGVVVTTYNSPDWLHKVLVGYECQTDTDFKVLIADDGSDQSTAAVVEQFKKAGKLNIQHFWHEDKGFRKTIILNKVIAETDCDYLIFTDGDCIPRNDFIAVHRAEAGKGRFLSGGYVKLSMPVSERISDDDIQEQLIFSKNWLVRHGQPSSFKLSKLIRHKVWVAVLNSITPTKATWNGMNSSGWRQDLLSINGFDERMQYGGLDREMGERLLNKGIESKQIRYSAICLHLDHPRGYSKPEIWEFNNALRQKVKAENISWTDYGIVKSNDS</sequence>
<organism evidence="2 3">
    <name type="scientific">Reinekea marinisedimentorum</name>
    <dbReference type="NCBI Taxonomy" id="230495"/>
    <lineage>
        <taxon>Bacteria</taxon>
        <taxon>Pseudomonadati</taxon>
        <taxon>Pseudomonadota</taxon>
        <taxon>Gammaproteobacteria</taxon>
        <taxon>Oceanospirillales</taxon>
        <taxon>Saccharospirillaceae</taxon>
        <taxon>Reinekea</taxon>
    </lineage>
</organism>
<dbReference type="Pfam" id="PF00535">
    <property type="entry name" value="Glycos_transf_2"/>
    <property type="match status" value="1"/>
</dbReference>